<evidence type="ECO:0000313" key="1">
    <source>
        <dbReference type="EMBL" id="VEN62837.1"/>
    </source>
</evidence>
<reference evidence="1 2" key="1">
    <citation type="submission" date="2019-01" db="EMBL/GenBank/DDBJ databases">
        <authorList>
            <person name="Sayadi A."/>
        </authorList>
    </citation>
    <scope>NUCLEOTIDE SEQUENCE [LARGE SCALE GENOMIC DNA]</scope>
</reference>
<proteinExistence type="predicted"/>
<name>A0A653DS41_CALMS</name>
<organism evidence="1 2">
    <name type="scientific">Callosobruchus maculatus</name>
    <name type="common">Southern cowpea weevil</name>
    <name type="synonym">Pulse bruchid</name>
    <dbReference type="NCBI Taxonomy" id="64391"/>
    <lineage>
        <taxon>Eukaryota</taxon>
        <taxon>Metazoa</taxon>
        <taxon>Ecdysozoa</taxon>
        <taxon>Arthropoda</taxon>
        <taxon>Hexapoda</taxon>
        <taxon>Insecta</taxon>
        <taxon>Pterygota</taxon>
        <taxon>Neoptera</taxon>
        <taxon>Endopterygota</taxon>
        <taxon>Coleoptera</taxon>
        <taxon>Polyphaga</taxon>
        <taxon>Cucujiformia</taxon>
        <taxon>Chrysomeloidea</taxon>
        <taxon>Chrysomelidae</taxon>
        <taxon>Bruchinae</taxon>
        <taxon>Bruchini</taxon>
        <taxon>Callosobruchus</taxon>
    </lineage>
</organism>
<keyword evidence="2" id="KW-1185">Reference proteome</keyword>
<evidence type="ECO:0008006" key="3">
    <source>
        <dbReference type="Google" id="ProtNLM"/>
    </source>
</evidence>
<protein>
    <recommendedName>
        <fullName evidence="3">Aspartate/glutamate/uridylate kinase domain-containing protein</fullName>
    </recommendedName>
</protein>
<evidence type="ECO:0000313" key="2">
    <source>
        <dbReference type="Proteomes" id="UP000410492"/>
    </source>
</evidence>
<dbReference type="InterPro" id="IPR036393">
    <property type="entry name" value="AceGlu_kinase-like_sf"/>
</dbReference>
<dbReference type="EMBL" id="CAACVG010014194">
    <property type="protein sequence ID" value="VEN62837.1"/>
    <property type="molecule type" value="Genomic_DNA"/>
</dbReference>
<dbReference type="OrthoDB" id="6779947at2759"/>
<dbReference type="Proteomes" id="UP000410492">
    <property type="component" value="Unassembled WGS sequence"/>
</dbReference>
<sequence>MKLKGRRFSSEEDPLPGWNHECALIANGRGKGPKMTKWAGLDKKSFIDRRPTTFSDRSQLKLARRLVVKLGSAVITREDEYGLALGRLASIVEQV</sequence>
<dbReference type="PANTHER" id="PTHR11063">
    <property type="entry name" value="GLUTAMATE SEMIALDEHYDE DEHYDROGENASE"/>
    <property type="match status" value="1"/>
</dbReference>
<dbReference type="Gene3D" id="3.40.1160.10">
    <property type="entry name" value="Acetylglutamate kinase-like"/>
    <property type="match status" value="1"/>
</dbReference>
<accession>A0A653DS41</accession>
<dbReference type="GO" id="GO:0005739">
    <property type="term" value="C:mitochondrion"/>
    <property type="evidence" value="ECO:0007669"/>
    <property type="project" value="TreeGrafter"/>
</dbReference>
<dbReference type="GO" id="GO:0004350">
    <property type="term" value="F:glutamate-5-semialdehyde dehydrogenase activity"/>
    <property type="evidence" value="ECO:0007669"/>
    <property type="project" value="TreeGrafter"/>
</dbReference>
<dbReference type="PANTHER" id="PTHR11063:SF8">
    <property type="entry name" value="DELTA-1-PYRROLINE-5-CARBOXYLATE SYNTHASE"/>
    <property type="match status" value="1"/>
</dbReference>
<feature type="non-terminal residue" evidence="1">
    <location>
        <position position="95"/>
    </location>
</feature>
<dbReference type="AlphaFoldDB" id="A0A653DS41"/>
<gene>
    <name evidence="1" type="ORF">CALMAC_LOCUS19843</name>
</gene>